<dbReference type="GO" id="GO:0006355">
    <property type="term" value="P:regulation of DNA-templated transcription"/>
    <property type="evidence" value="ECO:0007669"/>
    <property type="project" value="InterPro"/>
</dbReference>
<gene>
    <name evidence="10" type="ORF">EV663_13012</name>
</gene>
<dbReference type="Pfam" id="PF02518">
    <property type="entry name" value="HATPase_c"/>
    <property type="match status" value="1"/>
</dbReference>
<comment type="caution">
    <text evidence="10">The sequence shown here is derived from an EMBL/GenBank/DDBJ whole genome shotgun (WGS) entry which is preliminary data.</text>
</comment>
<dbReference type="PRINTS" id="PR00344">
    <property type="entry name" value="BCTRLSENSOR"/>
</dbReference>
<evidence type="ECO:0000256" key="4">
    <source>
        <dbReference type="ARBA" id="ARBA00022679"/>
    </source>
</evidence>
<keyword evidence="7" id="KW-0067">ATP-binding</keyword>
<evidence type="ECO:0000313" key="11">
    <source>
        <dbReference type="Proteomes" id="UP000295050"/>
    </source>
</evidence>
<dbReference type="SUPFAM" id="SSF47384">
    <property type="entry name" value="Homodimeric domain of signal transducing histidine kinase"/>
    <property type="match status" value="1"/>
</dbReference>
<dbReference type="Proteomes" id="UP000295050">
    <property type="component" value="Unassembled WGS sequence"/>
</dbReference>
<dbReference type="PANTHER" id="PTHR43065">
    <property type="entry name" value="SENSOR HISTIDINE KINASE"/>
    <property type="match status" value="1"/>
</dbReference>
<dbReference type="EC" id="2.7.13.3" evidence="2"/>
<feature type="domain" description="Histidine kinase" evidence="9">
    <location>
        <begin position="241"/>
        <end position="465"/>
    </location>
</feature>
<evidence type="ECO:0000259" key="9">
    <source>
        <dbReference type="PROSITE" id="PS50109"/>
    </source>
</evidence>
<evidence type="ECO:0000256" key="1">
    <source>
        <dbReference type="ARBA" id="ARBA00000085"/>
    </source>
</evidence>
<dbReference type="InterPro" id="IPR013767">
    <property type="entry name" value="PAS_fold"/>
</dbReference>
<dbReference type="InterPro" id="IPR005467">
    <property type="entry name" value="His_kinase_dom"/>
</dbReference>
<dbReference type="GO" id="GO:0005524">
    <property type="term" value="F:ATP binding"/>
    <property type="evidence" value="ECO:0007669"/>
    <property type="project" value="UniProtKB-KW"/>
</dbReference>
<dbReference type="CDD" id="cd00082">
    <property type="entry name" value="HisKA"/>
    <property type="match status" value="1"/>
</dbReference>
<dbReference type="InterPro" id="IPR003661">
    <property type="entry name" value="HisK_dim/P_dom"/>
</dbReference>
<dbReference type="Gene3D" id="3.30.565.10">
    <property type="entry name" value="Histidine kinase-like ATPase, C-terminal domain"/>
    <property type="match status" value="1"/>
</dbReference>
<evidence type="ECO:0000256" key="2">
    <source>
        <dbReference type="ARBA" id="ARBA00012438"/>
    </source>
</evidence>
<protein>
    <recommendedName>
        <fullName evidence="2">histidine kinase</fullName>
        <ecNumber evidence="2">2.7.13.3</ecNumber>
    </recommendedName>
</protein>
<dbReference type="InterPro" id="IPR036097">
    <property type="entry name" value="HisK_dim/P_sf"/>
</dbReference>
<accession>A0A4R2R8Y3</accession>
<keyword evidence="8" id="KW-0902">Two-component regulatory system</keyword>
<dbReference type="SMART" id="SM00387">
    <property type="entry name" value="HATPase_c"/>
    <property type="match status" value="1"/>
</dbReference>
<dbReference type="InterPro" id="IPR004358">
    <property type="entry name" value="Sig_transdc_His_kin-like_C"/>
</dbReference>
<dbReference type="PROSITE" id="PS50109">
    <property type="entry name" value="HIS_KIN"/>
    <property type="match status" value="1"/>
</dbReference>
<dbReference type="GO" id="GO:0000155">
    <property type="term" value="F:phosphorelay sensor kinase activity"/>
    <property type="evidence" value="ECO:0007669"/>
    <property type="project" value="InterPro"/>
</dbReference>
<evidence type="ECO:0000256" key="7">
    <source>
        <dbReference type="ARBA" id="ARBA00022840"/>
    </source>
</evidence>
<organism evidence="10 11">
    <name type="scientific">Rhodovulum bhavnagarense</name>
    <dbReference type="NCBI Taxonomy" id="992286"/>
    <lineage>
        <taxon>Bacteria</taxon>
        <taxon>Pseudomonadati</taxon>
        <taxon>Pseudomonadota</taxon>
        <taxon>Alphaproteobacteria</taxon>
        <taxon>Rhodobacterales</taxon>
        <taxon>Paracoccaceae</taxon>
        <taxon>Rhodovulum</taxon>
    </lineage>
</organism>
<dbReference type="InterPro" id="IPR035965">
    <property type="entry name" value="PAS-like_dom_sf"/>
</dbReference>
<keyword evidence="11" id="KW-1185">Reference proteome</keyword>
<keyword evidence="6" id="KW-0418">Kinase</keyword>
<evidence type="ECO:0000256" key="5">
    <source>
        <dbReference type="ARBA" id="ARBA00022741"/>
    </source>
</evidence>
<dbReference type="SMART" id="SM00091">
    <property type="entry name" value="PAS"/>
    <property type="match status" value="1"/>
</dbReference>
<evidence type="ECO:0000256" key="6">
    <source>
        <dbReference type="ARBA" id="ARBA00022777"/>
    </source>
</evidence>
<dbReference type="Gene3D" id="3.30.450.20">
    <property type="entry name" value="PAS domain"/>
    <property type="match status" value="1"/>
</dbReference>
<dbReference type="Pfam" id="PF12860">
    <property type="entry name" value="PAS_7"/>
    <property type="match status" value="1"/>
</dbReference>
<dbReference type="Pfam" id="PF00989">
    <property type="entry name" value="PAS"/>
    <property type="match status" value="1"/>
</dbReference>
<dbReference type="SUPFAM" id="SSF55785">
    <property type="entry name" value="PYP-like sensor domain (PAS domain)"/>
    <property type="match status" value="1"/>
</dbReference>
<dbReference type="AlphaFoldDB" id="A0A4R2R8Y3"/>
<evidence type="ECO:0000313" key="10">
    <source>
        <dbReference type="EMBL" id="TCP58389.1"/>
    </source>
</evidence>
<keyword evidence="3" id="KW-0597">Phosphoprotein</keyword>
<dbReference type="InterPro" id="IPR003594">
    <property type="entry name" value="HATPase_dom"/>
</dbReference>
<proteinExistence type="predicted"/>
<dbReference type="InterPro" id="IPR000014">
    <property type="entry name" value="PAS"/>
</dbReference>
<keyword evidence="5" id="KW-0547">Nucleotide-binding</keyword>
<keyword evidence="4" id="KW-0808">Transferase</keyword>
<evidence type="ECO:0000256" key="3">
    <source>
        <dbReference type="ARBA" id="ARBA00022553"/>
    </source>
</evidence>
<reference evidence="10 11" key="1">
    <citation type="submission" date="2019-03" db="EMBL/GenBank/DDBJ databases">
        <title>Genomic Encyclopedia of Type Strains, Phase IV (KMG-IV): sequencing the most valuable type-strain genomes for metagenomic binning, comparative biology and taxonomic classification.</title>
        <authorList>
            <person name="Goeker M."/>
        </authorList>
    </citation>
    <scope>NUCLEOTIDE SEQUENCE [LARGE SCALE GENOMIC DNA]</scope>
    <source>
        <strain evidence="10 11">DSM 24766</strain>
    </source>
</reference>
<dbReference type="EMBL" id="SLXU01000030">
    <property type="protein sequence ID" value="TCP58389.1"/>
    <property type="molecule type" value="Genomic_DNA"/>
</dbReference>
<evidence type="ECO:0000256" key="8">
    <source>
        <dbReference type="ARBA" id="ARBA00023012"/>
    </source>
</evidence>
<comment type="catalytic activity">
    <reaction evidence="1">
        <text>ATP + protein L-histidine = ADP + protein N-phospho-L-histidine.</text>
        <dbReference type="EC" id="2.7.13.3"/>
    </reaction>
</comment>
<dbReference type="InterPro" id="IPR036890">
    <property type="entry name" value="HATPase_C_sf"/>
</dbReference>
<dbReference type="SUPFAM" id="SSF55874">
    <property type="entry name" value="ATPase domain of HSP90 chaperone/DNA topoisomerase II/histidine kinase"/>
    <property type="match status" value="1"/>
</dbReference>
<name>A0A4R2R8Y3_9RHOB</name>
<dbReference type="PANTHER" id="PTHR43065:SF42">
    <property type="entry name" value="TWO-COMPONENT SENSOR PPRA"/>
    <property type="match status" value="1"/>
</dbReference>
<sequence length="474" mass="52227">MCNLRYRAVHSRSAPVIEPGRHFEDILRYGLEHGEYAEAVGREEEWAAERLRQRRSGNHICEQLLADGRWLQITEQKTPDGGQVSLCVDITRLKQALARSDREWRATMAAARDGMGIADAMGKVRHVNRAFAEIFGLGSETDCVGQHWRMLYPPEVAAFLETTAIPETRRQGHWEGEVTIWRAQGGRVPLELSLTLRDDGGLLCAARDITSRKRVMMEQALLRDQLQAVQPREIVSRFSSEIGHDLNNLLAVIEASADMMRDGIAVEKNAERILAACRSGKDLVSRLRDQGPKTSERILMDIRPPVYNACELLRVSLGDEISLDLDQPEDPVMIDAAPTDVVQVVLNLGINARDAVWATPPGRERHIEVKVALAGEEELAVQPRIGEIRKDCPYCVIEVHDTGTGMPKAIAKNIFVPSFTTKGANGSGLGLTIVAGVAQNYGGAIALDSVLGGGTTFKFFWPLLQAEFEPVGAA</sequence>
<dbReference type="CDD" id="cd00130">
    <property type="entry name" value="PAS"/>
    <property type="match status" value="1"/>
</dbReference>
<dbReference type="NCBIfam" id="TIGR00229">
    <property type="entry name" value="sensory_box"/>
    <property type="match status" value="1"/>
</dbReference>